<accession>A0AAW1ISS7</accession>
<feature type="domain" description="Integrase catalytic" evidence="1">
    <location>
        <begin position="21"/>
        <end position="105"/>
    </location>
</feature>
<dbReference type="SUPFAM" id="SSF53098">
    <property type="entry name" value="Ribonuclease H-like"/>
    <property type="match status" value="1"/>
</dbReference>
<dbReference type="InterPro" id="IPR036397">
    <property type="entry name" value="RNaseH_sf"/>
</dbReference>
<comment type="caution">
    <text evidence="2">The sequence shown here is derived from an EMBL/GenBank/DDBJ whole genome shotgun (WGS) entry which is preliminary data.</text>
</comment>
<reference evidence="2 3" key="1">
    <citation type="journal article" date="2024" name="BMC Genomics">
        <title>De novo assembly and annotation of Popillia japonica's genome with initial clues to its potential as an invasive pest.</title>
        <authorList>
            <person name="Cucini C."/>
            <person name="Boschi S."/>
            <person name="Funari R."/>
            <person name="Cardaioli E."/>
            <person name="Iannotti N."/>
            <person name="Marturano G."/>
            <person name="Paoli F."/>
            <person name="Bruttini M."/>
            <person name="Carapelli A."/>
            <person name="Frati F."/>
            <person name="Nardi F."/>
        </authorList>
    </citation>
    <scope>NUCLEOTIDE SEQUENCE [LARGE SCALE GENOMIC DNA]</scope>
    <source>
        <strain evidence="2">DMR45628</strain>
    </source>
</reference>
<dbReference type="Proteomes" id="UP001458880">
    <property type="component" value="Unassembled WGS sequence"/>
</dbReference>
<evidence type="ECO:0000313" key="2">
    <source>
        <dbReference type="EMBL" id="KAK9692773.1"/>
    </source>
</evidence>
<sequence>MRSVSTKQNILTIIDVFTKYAQAYPINGKTAVEVVEKLIENILTIIDVFTKYAQAYPINGKTAVEVVEKLIERFSIHGTPQQIVMDNGLEFNNATLKELLKLYKVLVSTEPLNKLSWIMDWNSTMQH</sequence>
<name>A0AAW1ISS7_POPJA</name>
<dbReference type="PANTHER" id="PTHR37984">
    <property type="entry name" value="PROTEIN CBG26694"/>
    <property type="match status" value="1"/>
</dbReference>
<dbReference type="PANTHER" id="PTHR37984:SF15">
    <property type="entry name" value="INTEGRASE CATALYTIC DOMAIN-CONTAINING PROTEIN"/>
    <property type="match status" value="1"/>
</dbReference>
<dbReference type="AlphaFoldDB" id="A0AAW1ISS7"/>
<evidence type="ECO:0000313" key="3">
    <source>
        <dbReference type="Proteomes" id="UP001458880"/>
    </source>
</evidence>
<evidence type="ECO:0000259" key="1">
    <source>
        <dbReference type="PROSITE" id="PS50994"/>
    </source>
</evidence>
<dbReference type="InterPro" id="IPR012337">
    <property type="entry name" value="RNaseH-like_sf"/>
</dbReference>
<gene>
    <name evidence="2" type="ORF">QE152_g34928</name>
</gene>
<dbReference type="Gene3D" id="3.30.420.10">
    <property type="entry name" value="Ribonuclease H-like superfamily/Ribonuclease H"/>
    <property type="match status" value="1"/>
</dbReference>
<dbReference type="PROSITE" id="PS50994">
    <property type="entry name" value="INTEGRASE"/>
    <property type="match status" value="1"/>
</dbReference>
<dbReference type="GO" id="GO:0003676">
    <property type="term" value="F:nucleic acid binding"/>
    <property type="evidence" value="ECO:0007669"/>
    <property type="project" value="InterPro"/>
</dbReference>
<organism evidence="2 3">
    <name type="scientific">Popillia japonica</name>
    <name type="common">Japanese beetle</name>
    <dbReference type="NCBI Taxonomy" id="7064"/>
    <lineage>
        <taxon>Eukaryota</taxon>
        <taxon>Metazoa</taxon>
        <taxon>Ecdysozoa</taxon>
        <taxon>Arthropoda</taxon>
        <taxon>Hexapoda</taxon>
        <taxon>Insecta</taxon>
        <taxon>Pterygota</taxon>
        <taxon>Neoptera</taxon>
        <taxon>Endopterygota</taxon>
        <taxon>Coleoptera</taxon>
        <taxon>Polyphaga</taxon>
        <taxon>Scarabaeiformia</taxon>
        <taxon>Scarabaeidae</taxon>
        <taxon>Rutelinae</taxon>
        <taxon>Popillia</taxon>
    </lineage>
</organism>
<proteinExistence type="predicted"/>
<dbReference type="InterPro" id="IPR001584">
    <property type="entry name" value="Integrase_cat-core"/>
</dbReference>
<dbReference type="EMBL" id="JASPKY010000567">
    <property type="protein sequence ID" value="KAK9692773.1"/>
    <property type="molecule type" value="Genomic_DNA"/>
</dbReference>
<protein>
    <recommendedName>
        <fullName evidence="1">Integrase catalytic domain-containing protein</fullName>
    </recommendedName>
</protein>
<dbReference type="GO" id="GO:0015074">
    <property type="term" value="P:DNA integration"/>
    <property type="evidence" value="ECO:0007669"/>
    <property type="project" value="InterPro"/>
</dbReference>
<dbReference type="InterPro" id="IPR050951">
    <property type="entry name" value="Retrovirus_Pol_polyprotein"/>
</dbReference>
<keyword evidence="3" id="KW-1185">Reference proteome</keyword>